<keyword evidence="4 6" id="KW-1133">Transmembrane helix</keyword>
<keyword evidence="3 6" id="KW-0812">Transmembrane</keyword>
<dbReference type="STRING" id="1121476.SAMN02745751_02999"/>
<evidence type="ECO:0000256" key="2">
    <source>
        <dbReference type="ARBA" id="ARBA00022475"/>
    </source>
</evidence>
<reference evidence="7 8" key="1">
    <citation type="submission" date="2016-11" db="EMBL/GenBank/DDBJ databases">
        <authorList>
            <person name="Jaros S."/>
            <person name="Januszkiewicz K."/>
            <person name="Wedrychowicz H."/>
        </authorList>
    </citation>
    <scope>NUCLEOTIDE SEQUENCE [LARGE SCALE GENOMIC DNA]</scope>
    <source>
        <strain evidence="7 8">DSM 17477</strain>
    </source>
</reference>
<evidence type="ECO:0000256" key="3">
    <source>
        <dbReference type="ARBA" id="ARBA00022692"/>
    </source>
</evidence>
<dbReference type="InterPro" id="IPR005899">
    <property type="entry name" value="Na_pump_deCOase"/>
</dbReference>
<dbReference type="Pfam" id="PF04277">
    <property type="entry name" value="OAD_gamma"/>
    <property type="match status" value="1"/>
</dbReference>
<name>A0A1M6KVL4_9FIRM</name>
<dbReference type="RefSeq" id="WP_073050380.1">
    <property type="nucleotide sequence ID" value="NZ_FQZL01000028.1"/>
</dbReference>
<comment type="subcellular location">
    <subcellularLocation>
        <location evidence="1">Cell membrane</location>
    </subcellularLocation>
</comment>
<sequence length="115" mass="12150">MYGELVTMGDAGVITLFSMGIVFATLLLISYVLDLFKVIFTEKKKETAAKSVAAPAPAVPAAVVEEDDDELVAVITAALAAHIGKSSDQLIVRSIVQTGGQQPAWAQAGRMELMK</sequence>
<dbReference type="OrthoDB" id="1954652at2"/>
<organism evidence="7 8">
    <name type="scientific">Dethiosulfatibacter aminovorans DSM 17477</name>
    <dbReference type="NCBI Taxonomy" id="1121476"/>
    <lineage>
        <taxon>Bacteria</taxon>
        <taxon>Bacillati</taxon>
        <taxon>Bacillota</taxon>
        <taxon>Tissierellia</taxon>
        <taxon>Dethiosulfatibacter</taxon>
    </lineage>
</organism>
<dbReference type="AlphaFoldDB" id="A0A1M6KVL4"/>
<evidence type="ECO:0000256" key="5">
    <source>
        <dbReference type="ARBA" id="ARBA00023136"/>
    </source>
</evidence>
<evidence type="ECO:0000256" key="6">
    <source>
        <dbReference type="SAM" id="Phobius"/>
    </source>
</evidence>
<evidence type="ECO:0000313" key="7">
    <source>
        <dbReference type="EMBL" id="SHJ62989.1"/>
    </source>
</evidence>
<dbReference type="NCBIfam" id="TIGR01195">
    <property type="entry name" value="oadG_fam"/>
    <property type="match status" value="1"/>
</dbReference>
<keyword evidence="5 6" id="KW-0472">Membrane</keyword>
<dbReference type="GO" id="GO:0015081">
    <property type="term" value="F:sodium ion transmembrane transporter activity"/>
    <property type="evidence" value="ECO:0007669"/>
    <property type="project" value="InterPro"/>
</dbReference>
<dbReference type="EMBL" id="FQZL01000028">
    <property type="protein sequence ID" value="SHJ62989.1"/>
    <property type="molecule type" value="Genomic_DNA"/>
</dbReference>
<keyword evidence="2" id="KW-1003">Cell membrane</keyword>
<accession>A0A1M6KVL4</accession>
<dbReference type="Proteomes" id="UP000184052">
    <property type="component" value="Unassembled WGS sequence"/>
</dbReference>
<dbReference type="GO" id="GO:0005886">
    <property type="term" value="C:plasma membrane"/>
    <property type="evidence" value="ECO:0007669"/>
    <property type="project" value="UniProtKB-SubCell"/>
</dbReference>
<evidence type="ECO:0000256" key="1">
    <source>
        <dbReference type="ARBA" id="ARBA00004236"/>
    </source>
</evidence>
<feature type="transmembrane region" description="Helical" evidence="6">
    <location>
        <begin position="12"/>
        <end position="36"/>
    </location>
</feature>
<evidence type="ECO:0000256" key="4">
    <source>
        <dbReference type="ARBA" id="ARBA00022989"/>
    </source>
</evidence>
<keyword evidence="8" id="KW-1185">Reference proteome</keyword>
<dbReference type="GO" id="GO:0036376">
    <property type="term" value="P:sodium ion export across plasma membrane"/>
    <property type="evidence" value="ECO:0007669"/>
    <property type="project" value="InterPro"/>
</dbReference>
<gene>
    <name evidence="7" type="ORF">SAMN02745751_02999</name>
</gene>
<protein>
    <submittedName>
        <fullName evidence="7">Sodium pump decarboxylases, gamma subunit</fullName>
    </submittedName>
</protein>
<proteinExistence type="predicted"/>
<evidence type="ECO:0000313" key="8">
    <source>
        <dbReference type="Proteomes" id="UP000184052"/>
    </source>
</evidence>